<dbReference type="PROSITE" id="PS50097">
    <property type="entry name" value="BTB"/>
    <property type="match status" value="1"/>
</dbReference>
<organism evidence="2 3">
    <name type="scientific">Caenorhabditis briggsae</name>
    <dbReference type="NCBI Taxonomy" id="6238"/>
    <lineage>
        <taxon>Eukaryota</taxon>
        <taxon>Metazoa</taxon>
        <taxon>Ecdysozoa</taxon>
        <taxon>Nematoda</taxon>
        <taxon>Chromadorea</taxon>
        <taxon>Rhabditida</taxon>
        <taxon>Rhabditina</taxon>
        <taxon>Rhabditomorpha</taxon>
        <taxon>Rhabditoidea</taxon>
        <taxon>Rhabditidae</taxon>
        <taxon>Peloderinae</taxon>
        <taxon>Caenorhabditis</taxon>
    </lineage>
</organism>
<dbReference type="Pfam" id="PF00651">
    <property type="entry name" value="BTB"/>
    <property type="match status" value="1"/>
</dbReference>
<dbReference type="SMART" id="SM00225">
    <property type="entry name" value="BTB"/>
    <property type="match status" value="1"/>
</dbReference>
<dbReference type="InterPro" id="IPR011333">
    <property type="entry name" value="SKP1/BTB/POZ_sf"/>
</dbReference>
<proteinExistence type="predicted"/>
<sequence>MSKTPAPSICETRFAESNKTDAILVVDGKKLHVNKAILSYHSDYFNVLFNSEFMEKSMAEIEIKDVDYADFAAFISLITDKPIEYKNFENILNLSNRFLMPSVRFTIENYLASCHEIGFPETFKIADEYNLENLMDYLMRYETGTREENIDAIRRFLRRRSC</sequence>
<accession>A0AAE9JN91</accession>
<evidence type="ECO:0000313" key="3">
    <source>
        <dbReference type="Proteomes" id="UP000829354"/>
    </source>
</evidence>
<name>A0AAE9JN91_CAEBR</name>
<dbReference type="CDD" id="cd18186">
    <property type="entry name" value="BTB_POZ_ZBTB_KLHL-like"/>
    <property type="match status" value="1"/>
</dbReference>
<protein>
    <recommendedName>
        <fullName evidence="1">BTB domain-containing protein</fullName>
    </recommendedName>
</protein>
<dbReference type="EMBL" id="CP092624">
    <property type="protein sequence ID" value="UMM38028.1"/>
    <property type="molecule type" value="Genomic_DNA"/>
</dbReference>
<reference evidence="2 3" key="1">
    <citation type="submission" date="2022-04" db="EMBL/GenBank/DDBJ databases">
        <title>Chromosome-level reference genomes for two strains of Caenorhabditis briggsae: an improved platform for comparative genomics.</title>
        <authorList>
            <person name="Stevens L."/>
            <person name="Andersen E."/>
        </authorList>
    </citation>
    <scope>NUCLEOTIDE SEQUENCE [LARGE SCALE GENOMIC DNA]</scope>
    <source>
        <strain evidence="2">VX34</strain>
        <tissue evidence="2">Whole-organism</tissue>
    </source>
</reference>
<keyword evidence="3" id="KW-1185">Reference proteome</keyword>
<evidence type="ECO:0000259" key="1">
    <source>
        <dbReference type="PROSITE" id="PS50097"/>
    </source>
</evidence>
<evidence type="ECO:0000313" key="2">
    <source>
        <dbReference type="EMBL" id="UMM38028.1"/>
    </source>
</evidence>
<dbReference type="PANTHER" id="PTHR22744">
    <property type="entry name" value="HELIX LOOP HELIX PROTEIN 21-RELATED"/>
    <property type="match status" value="1"/>
</dbReference>
<dbReference type="PANTHER" id="PTHR22744:SF14">
    <property type="entry name" value="BTB DOMAIN-CONTAINING PROTEIN-RELATED"/>
    <property type="match status" value="1"/>
</dbReference>
<dbReference type="SUPFAM" id="SSF54695">
    <property type="entry name" value="POZ domain"/>
    <property type="match status" value="1"/>
</dbReference>
<dbReference type="Proteomes" id="UP000829354">
    <property type="component" value="Chromosome V"/>
</dbReference>
<dbReference type="InterPro" id="IPR000210">
    <property type="entry name" value="BTB/POZ_dom"/>
</dbReference>
<dbReference type="Gene3D" id="3.30.710.10">
    <property type="entry name" value="Potassium Channel Kv1.1, Chain A"/>
    <property type="match status" value="1"/>
</dbReference>
<feature type="domain" description="BTB" evidence="1">
    <location>
        <begin position="20"/>
        <end position="87"/>
    </location>
</feature>
<dbReference type="AlphaFoldDB" id="A0AAE9JN91"/>
<gene>
    <name evidence="2" type="ORF">L5515_009605</name>
</gene>